<dbReference type="OrthoDB" id="8680240at2"/>
<name>A0A495ID79_9MICO</name>
<dbReference type="PANTHER" id="PTHR43537:SF24">
    <property type="entry name" value="GLUCONATE OPERON TRANSCRIPTIONAL REPRESSOR"/>
    <property type="match status" value="1"/>
</dbReference>
<keyword evidence="2" id="KW-0238">DNA-binding</keyword>
<dbReference type="AlphaFoldDB" id="A0A495ID79"/>
<dbReference type="SUPFAM" id="SSF46785">
    <property type="entry name" value="Winged helix' DNA-binding domain"/>
    <property type="match status" value="1"/>
</dbReference>
<dbReference type="Pfam" id="PF07729">
    <property type="entry name" value="FCD"/>
    <property type="match status" value="1"/>
</dbReference>
<dbReference type="GO" id="GO:0003700">
    <property type="term" value="F:DNA-binding transcription factor activity"/>
    <property type="evidence" value="ECO:0007669"/>
    <property type="project" value="InterPro"/>
</dbReference>
<keyword evidence="6" id="KW-1185">Reference proteome</keyword>
<evidence type="ECO:0000256" key="3">
    <source>
        <dbReference type="ARBA" id="ARBA00023163"/>
    </source>
</evidence>
<proteinExistence type="predicted"/>
<evidence type="ECO:0000313" key="6">
    <source>
        <dbReference type="Proteomes" id="UP000280008"/>
    </source>
</evidence>
<dbReference type="Gene3D" id="1.20.120.530">
    <property type="entry name" value="GntR ligand-binding domain-like"/>
    <property type="match status" value="1"/>
</dbReference>
<comment type="caution">
    <text evidence="5">The sequence shown here is derived from an EMBL/GenBank/DDBJ whole genome shotgun (WGS) entry which is preliminary data.</text>
</comment>
<evidence type="ECO:0000256" key="2">
    <source>
        <dbReference type="ARBA" id="ARBA00023125"/>
    </source>
</evidence>
<accession>A0A495ID79</accession>
<evidence type="ECO:0000256" key="1">
    <source>
        <dbReference type="ARBA" id="ARBA00023015"/>
    </source>
</evidence>
<dbReference type="Proteomes" id="UP000280008">
    <property type="component" value="Unassembled WGS sequence"/>
</dbReference>
<feature type="domain" description="HTH gntR-type" evidence="4">
    <location>
        <begin position="15"/>
        <end position="82"/>
    </location>
</feature>
<keyword evidence="1" id="KW-0805">Transcription regulation</keyword>
<keyword evidence="3" id="KW-0804">Transcription</keyword>
<dbReference type="SMART" id="SM00345">
    <property type="entry name" value="HTH_GNTR"/>
    <property type="match status" value="1"/>
</dbReference>
<protein>
    <submittedName>
        <fullName evidence="5">GntR family transcriptional regulator</fullName>
    </submittedName>
</protein>
<dbReference type="RefSeq" id="WP_121367877.1">
    <property type="nucleotide sequence ID" value="NZ_RBKS01000001.1"/>
</dbReference>
<sequence length="226" mass="25553">MPIPDGEKVELPQRRLLTDDVFDRLRDDIVRGYLAGGQRIHDLELAQSLGLSRATVRTAILRLAHVGLVEAVPNLYTRVTEIDLRRYLEAQDTARALYVFAARYGTPLITEDLLERMRDWSEHLGDRDTIDPEPVFTGRAEIGFFQVFVDSTKNAPLDKTLQRLRPTLQRVLGQFAHLMPAREMDAGMLDVVEAVLRCDADAAATRLAAFYDGPLELFHDRLRAVA</sequence>
<dbReference type="InterPro" id="IPR000524">
    <property type="entry name" value="Tscrpt_reg_HTH_GntR"/>
</dbReference>
<dbReference type="InterPro" id="IPR036388">
    <property type="entry name" value="WH-like_DNA-bd_sf"/>
</dbReference>
<dbReference type="PROSITE" id="PS50949">
    <property type="entry name" value="HTH_GNTR"/>
    <property type="match status" value="1"/>
</dbReference>
<dbReference type="EMBL" id="RBKS01000001">
    <property type="protein sequence ID" value="RKR72956.1"/>
    <property type="molecule type" value="Genomic_DNA"/>
</dbReference>
<evidence type="ECO:0000259" key="4">
    <source>
        <dbReference type="PROSITE" id="PS50949"/>
    </source>
</evidence>
<reference evidence="5 6" key="1">
    <citation type="submission" date="2018-10" db="EMBL/GenBank/DDBJ databases">
        <title>Sequencing the genomes of 1000 actinobacteria strains.</title>
        <authorList>
            <person name="Klenk H.-P."/>
        </authorList>
    </citation>
    <scope>NUCLEOTIDE SEQUENCE [LARGE SCALE GENOMIC DNA]</scope>
    <source>
        <strain evidence="5 6">DSM 17894</strain>
    </source>
</reference>
<organism evidence="5 6">
    <name type="scientific">Frondihabitans australicus</name>
    <dbReference type="NCBI Taxonomy" id="386892"/>
    <lineage>
        <taxon>Bacteria</taxon>
        <taxon>Bacillati</taxon>
        <taxon>Actinomycetota</taxon>
        <taxon>Actinomycetes</taxon>
        <taxon>Micrococcales</taxon>
        <taxon>Microbacteriaceae</taxon>
        <taxon>Frondihabitans</taxon>
    </lineage>
</organism>
<dbReference type="GO" id="GO:0003677">
    <property type="term" value="F:DNA binding"/>
    <property type="evidence" value="ECO:0007669"/>
    <property type="project" value="UniProtKB-KW"/>
</dbReference>
<gene>
    <name evidence="5" type="ORF">C8E83_0038</name>
</gene>
<dbReference type="InterPro" id="IPR011711">
    <property type="entry name" value="GntR_C"/>
</dbReference>
<evidence type="ECO:0000313" key="5">
    <source>
        <dbReference type="EMBL" id="RKR72956.1"/>
    </source>
</evidence>
<dbReference type="InterPro" id="IPR008920">
    <property type="entry name" value="TF_FadR/GntR_C"/>
</dbReference>
<dbReference type="Pfam" id="PF00392">
    <property type="entry name" value="GntR"/>
    <property type="match status" value="1"/>
</dbReference>
<dbReference type="InterPro" id="IPR036390">
    <property type="entry name" value="WH_DNA-bd_sf"/>
</dbReference>
<dbReference type="SUPFAM" id="SSF48008">
    <property type="entry name" value="GntR ligand-binding domain-like"/>
    <property type="match status" value="1"/>
</dbReference>
<dbReference type="PANTHER" id="PTHR43537">
    <property type="entry name" value="TRANSCRIPTIONAL REGULATOR, GNTR FAMILY"/>
    <property type="match status" value="1"/>
</dbReference>
<dbReference type="Gene3D" id="1.10.10.10">
    <property type="entry name" value="Winged helix-like DNA-binding domain superfamily/Winged helix DNA-binding domain"/>
    <property type="match status" value="1"/>
</dbReference>